<dbReference type="KEGG" id="aab:A4R43_28710"/>
<dbReference type="CDD" id="cd00538">
    <property type="entry name" value="PA"/>
    <property type="match status" value="1"/>
</dbReference>
<dbReference type="PROSITE" id="PS51318">
    <property type="entry name" value="TAT"/>
    <property type="match status" value="1"/>
</dbReference>
<dbReference type="Pfam" id="PF04389">
    <property type="entry name" value="Peptidase_M28"/>
    <property type="match status" value="1"/>
</dbReference>
<dbReference type="InterPro" id="IPR006311">
    <property type="entry name" value="TAT_signal"/>
</dbReference>
<organism evidence="3 4">
    <name type="scientific">Amycolatopsis albispora</name>
    <dbReference type="NCBI Taxonomy" id="1804986"/>
    <lineage>
        <taxon>Bacteria</taxon>
        <taxon>Bacillati</taxon>
        <taxon>Actinomycetota</taxon>
        <taxon>Actinomycetes</taxon>
        <taxon>Pseudonocardiales</taxon>
        <taxon>Pseudonocardiaceae</taxon>
        <taxon>Amycolatopsis</taxon>
    </lineage>
</organism>
<dbReference type="Proteomes" id="UP000250434">
    <property type="component" value="Chromosome"/>
</dbReference>
<sequence>MAGIRRRDVMTGAVALAGAAAIGLNPATAAAAGRQRPGAAAKPDLAFGDYPVVARVRAQRALEHLKVLSDQIGPRIAGTPGELKARDHIASTLRKLRYQVTVQPFPIADKFLGRIRIGDENWQTGSSPQGAQNTTFSGEVVDVGSGAADSFPADVTGKIVFYAGITNDANAYQLAAQRGAAAVLIGRLSASADRKLSAFSPTLPAPVGIPVLGVAQVQAEKLRDRLRSGTTRLEVSSDHYTNLTSYNVLAERPATVPGGDQGVVMISAHYDSVPGSPGANDDGSGTVLCLELARVLRYLPTRKAVRFALWGSEEYGLIGSRYYVNNLPDAEARRIAGCFQNDMVATSYDPATVYWLLSVDGADNAVTQAVGAAAQRLGYDPRVQGPVARGSSDHVPFFERGIASGNFSWRGETGPAALEPTYHTPEDTIADNVSLERLQVSLELIGAAAYDLLRRE</sequence>
<dbReference type="GO" id="GO:0006508">
    <property type="term" value="P:proteolysis"/>
    <property type="evidence" value="ECO:0007669"/>
    <property type="project" value="InterPro"/>
</dbReference>
<feature type="domain" description="PA" evidence="1">
    <location>
        <begin position="137"/>
        <end position="222"/>
    </location>
</feature>
<evidence type="ECO:0000259" key="2">
    <source>
        <dbReference type="Pfam" id="PF04389"/>
    </source>
</evidence>
<name>A0A344LD45_9PSEU</name>
<dbReference type="AlphaFoldDB" id="A0A344LD45"/>
<dbReference type="PANTHER" id="PTHR12147:SF26">
    <property type="entry name" value="PEPTIDASE M28 DOMAIN-CONTAINING PROTEIN"/>
    <property type="match status" value="1"/>
</dbReference>
<feature type="domain" description="Peptidase M28" evidence="2">
    <location>
        <begin position="254"/>
        <end position="445"/>
    </location>
</feature>
<dbReference type="OrthoDB" id="345880at2"/>
<dbReference type="PANTHER" id="PTHR12147">
    <property type="entry name" value="METALLOPEPTIDASE M28 FAMILY MEMBER"/>
    <property type="match status" value="1"/>
</dbReference>
<dbReference type="Gene3D" id="3.40.630.10">
    <property type="entry name" value="Zn peptidases"/>
    <property type="match status" value="1"/>
</dbReference>
<evidence type="ECO:0000313" key="4">
    <source>
        <dbReference type="Proteomes" id="UP000250434"/>
    </source>
</evidence>
<proteinExistence type="predicted"/>
<dbReference type="Pfam" id="PF02225">
    <property type="entry name" value="PA"/>
    <property type="match status" value="1"/>
</dbReference>
<dbReference type="GO" id="GO:0008235">
    <property type="term" value="F:metalloexopeptidase activity"/>
    <property type="evidence" value="ECO:0007669"/>
    <property type="project" value="InterPro"/>
</dbReference>
<reference evidence="3 4" key="1">
    <citation type="submission" date="2016-04" db="EMBL/GenBank/DDBJ databases">
        <title>Complete genome sequence and analysis of deep-sea sediment isolate, Amycolatopsis sp. WP1.</title>
        <authorList>
            <person name="Wang H."/>
            <person name="Chen S."/>
            <person name="Wu Q."/>
        </authorList>
    </citation>
    <scope>NUCLEOTIDE SEQUENCE [LARGE SCALE GENOMIC DNA]</scope>
    <source>
        <strain evidence="3 4">WP1</strain>
    </source>
</reference>
<dbReference type="SUPFAM" id="SSF53187">
    <property type="entry name" value="Zn-dependent exopeptidases"/>
    <property type="match status" value="1"/>
</dbReference>
<dbReference type="Gene3D" id="3.50.30.30">
    <property type="match status" value="1"/>
</dbReference>
<evidence type="ECO:0000313" key="3">
    <source>
        <dbReference type="EMBL" id="AXB45969.1"/>
    </source>
</evidence>
<accession>A0A344LD45</accession>
<dbReference type="SUPFAM" id="SSF52025">
    <property type="entry name" value="PA domain"/>
    <property type="match status" value="1"/>
</dbReference>
<dbReference type="InterPro" id="IPR007484">
    <property type="entry name" value="Peptidase_M28"/>
</dbReference>
<protein>
    <submittedName>
        <fullName evidence="3">Zn-dependent exopeptidase M28</fullName>
    </submittedName>
</protein>
<keyword evidence="4" id="KW-1185">Reference proteome</keyword>
<dbReference type="InterPro" id="IPR003137">
    <property type="entry name" value="PA_domain"/>
</dbReference>
<dbReference type="EMBL" id="CP015163">
    <property type="protein sequence ID" value="AXB45969.1"/>
    <property type="molecule type" value="Genomic_DNA"/>
</dbReference>
<dbReference type="InterPro" id="IPR046450">
    <property type="entry name" value="PA_dom_sf"/>
</dbReference>
<gene>
    <name evidence="3" type="ORF">A4R43_28710</name>
</gene>
<dbReference type="InterPro" id="IPR045175">
    <property type="entry name" value="M28_fam"/>
</dbReference>
<evidence type="ECO:0000259" key="1">
    <source>
        <dbReference type="Pfam" id="PF02225"/>
    </source>
</evidence>
<dbReference type="RefSeq" id="WP_113695200.1">
    <property type="nucleotide sequence ID" value="NZ_CP015163.1"/>
</dbReference>